<feature type="transmembrane region" description="Helical" evidence="9">
    <location>
        <begin position="143"/>
        <end position="161"/>
    </location>
</feature>
<dbReference type="Pfam" id="PF02949">
    <property type="entry name" value="7tm_6"/>
    <property type="match status" value="1"/>
</dbReference>
<feature type="transmembrane region" description="Helical" evidence="9">
    <location>
        <begin position="48"/>
        <end position="65"/>
    </location>
</feature>
<dbReference type="GO" id="GO:0005549">
    <property type="term" value="F:odorant binding"/>
    <property type="evidence" value="ECO:0007669"/>
    <property type="project" value="InterPro"/>
</dbReference>
<gene>
    <name evidence="10" type="ORF">PARMNEM_LOCUS13736</name>
</gene>
<proteinExistence type="inferred from homology"/>
<evidence type="ECO:0000313" key="10">
    <source>
        <dbReference type="EMBL" id="CAK1594042.1"/>
    </source>
</evidence>
<evidence type="ECO:0000256" key="8">
    <source>
        <dbReference type="ARBA" id="ARBA00023224"/>
    </source>
</evidence>
<comment type="caution">
    <text evidence="9">Lacks conserved residue(s) required for the propagation of feature annotation.</text>
</comment>
<keyword evidence="11" id="KW-1185">Reference proteome</keyword>
<evidence type="ECO:0000256" key="4">
    <source>
        <dbReference type="ARBA" id="ARBA00022725"/>
    </source>
</evidence>
<keyword evidence="5 9" id="KW-1133">Transmembrane helix</keyword>
<evidence type="ECO:0000256" key="6">
    <source>
        <dbReference type="ARBA" id="ARBA00023136"/>
    </source>
</evidence>
<dbReference type="GO" id="GO:0007165">
    <property type="term" value="P:signal transduction"/>
    <property type="evidence" value="ECO:0007669"/>
    <property type="project" value="UniProtKB-KW"/>
</dbReference>
<feature type="transmembrane region" description="Helical" evidence="9">
    <location>
        <begin position="77"/>
        <end position="100"/>
    </location>
</feature>
<protein>
    <recommendedName>
        <fullName evidence="9">Odorant receptor</fullName>
    </recommendedName>
</protein>
<comment type="similarity">
    <text evidence="9">Belongs to the insect chemoreceptor superfamily. Heteromeric odorant receptor channel (TC 1.A.69) family.</text>
</comment>
<evidence type="ECO:0000256" key="3">
    <source>
        <dbReference type="ARBA" id="ARBA00022692"/>
    </source>
</evidence>
<keyword evidence="8 9" id="KW-0807">Transducer</keyword>
<dbReference type="GO" id="GO:0005886">
    <property type="term" value="C:plasma membrane"/>
    <property type="evidence" value="ECO:0007669"/>
    <property type="project" value="UniProtKB-SubCell"/>
</dbReference>
<feature type="transmembrane region" description="Helical" evidence="9">
    <location>
        <begin position="197"/>
        <end position="219"/>
    </location>
</feature>
<sequence>MGYNILYTATKSFEDRRFPLLGPNLKGLYTFGLLRQLPERENKYRQHFFNFLHLISLIFVISQLVDLYFMRKDFHNALINISISALSTVVICKTISYIILQSSFKNLIKAISEEEISALKEQQNFVIILMKDYTRYVRIVTNLYWLVFFVTVIATIFSPFLKYASDSSYREDIQTGAEPPPQILRSWLPFNILKKPGYIFATALHIIMTVQGAGVVAVYDANAFAIMTFLKGQFIILREKCQRIFGDEETALTKMEIQARIKECHRHHNFLLKQYTAFNTMISPIMFLYVLVCSINICCSVIQLSLENVSISQKLWVFEYVLALGVQLFLYCWHSNEIAMESDRVGNGVYESNWWKADLQERKQLVLLAGKLAGPLIINAGPFTALSIPTFIQVMKGAYSFYTLFTQMQ</sequence>
<keyword evidence="3 9" id="KW-0812">Transmembrane</keyword>
<feature type="transmembrane region" description="Helical" evidence="9">
    <location>
        <begin position="281"/>
        <end position="303"/>
    </location>
</feature>
<dbReference type="EMBL" id="CAVLGL010000089">
    <property type="protein sequence ID" value="CAK1594042.1"/>
    <property type="molecule type" value="Genomic_DNA"/>
</dbReference>
<reference evidence="10 11" key="1">
    <citation type="submission" date="2023-11" db="EMBL/GenBank/DDBJ databases">
        <authorList>
            <person name="Hedman E."/>
            <person name="Englund M."/>
            <person name="Stromberg M."/>
            <person name="Nyberg Akerstrom W."/>
            <person name="Nylinder S."/>
            <person name="Jareborg N."/>
            <person name="Kallberg Y."/>
            <person name="Kronander E."/>
        </authorList>
    </citation>
    <scope>NUCLEOTIDE SEQUENCE [LARGE SCALE GENOMIC DNA]</scope>
</reference>
<keyword evidence="6 9" id="KW-0472">Membrane</keyword>
<keyword evidence="2 9" id="KW-0716">Sensory transduction</keyword>
<name>A0AAV1LID9_9NEOP</name>
<evidence type="ECO:0000256" key="7">
    <source>
        <dbReference type="ARBA" id="ARBA00023170"/>
    </source>
</evidence>
<keyword evidence="7 9" id="KW-0675">Receptor</keyword>
<organism evidence="10 11">
    <name type="scientific">Parnassius mnemosyne</name>
    <name type="common">clouded apollo</name>
    <dbReference type="NCBI Taxonomy" id="213953"/>
    <lineage>
        <taxon>Eukaryota</taxon>
        <taxon>Metazoa</taxon>
        <taxon>Ecdysozoa</taxon>
        <taxon>Arthropoda</taxon>
        <taxon>Hexapoda</taxon>
        <taxon>Insecta</taxon>
        <taxon>Pterygota</taxon>
        <taxon>Neoptera</taxon>
        <taxon>Endopterygota</taxon>
        <taxon>Lepidoptera</taxon>
        <taxon>Glossata</taxon>
        <taxon>Ditrysia</taxon>
        <taxon>Papilionoidea</taxon>
        <taxon>Papilionidae</taxon>
        <taxon>Parnassiinae</taxon>
        <taxon>Parnassini</taxon>
        <taxon>Parnassius</taxon>
        <taxon>Driopa</taxon>
    </lineage>
</organism>
<comment type="subcellular location">
    <subcellularLocation>
        <location evidence="9">Cell membrane</location>
        <topology evidence="9">Multi-pass membrane protein</topology>
    </subcellularLocation>
    <subcellularLocation>
        <location evidence="1">Membrane</location>
        <topology evidence="1">Multi-pass membrane protein</topology>
    </subcellularLocation>
</comment>
<comment type="caution">
    <text evidence="10">The sequence shown here is derived from an EMBL/GenBank/DDBJ whole genome shotgun (WGS) entry which is preliminary data.</text>
</comment>
<dbReference type="PANTHER" id="PTHR21137:SF40">
    <property type="entry name" value="ODORANT RECEPTOR 56A"/>
    <property type="match status" value="1"/>
</dbReference>
<dbReference type="PANTHER" id="PTHR21137">
    <property type="entry name" value="ODORANT RECEPTOR"/>
    <property type="match status" value="1"/>
</dbReference>
<dbReference type="AlphaFoldDB" id="A0AAV1LID9"/>
<dbReference type="InterPro" id="IPR004117">
    <property type="entry name" value="7tm6_olfct_rcpt"/>
</dbReference>
<dbReference type="Proteomes" id="UP001314205">
    <property type="component" value="Unassembled WGS sequence"/>
</dbReference>
<evidence type="ECO:0000313" key="11">
    <source>
        <dbReference type="Proteomes" id="UP001314205"/>
    </source>
</evidence>
<dbReference type="GO" id="GO:0004984">
    <property type="term" value="F:olfactory receptor activity"/>
    <property type="evidence" value="ECO:0007669"/>
    <property type="project" value="InterPro"/>
</dbReference>
<evidence type="ECO:0000256" key="9">
    <source>
        <dbReference type="RuleBase" id="RU351113"/>
    </source>
</evidence>
<evidence type="ECO:0000256" key="2">
    <source>
        <dbReference type="ARBA" id="ARBA00022606"/>
    </source>
</evidence>
<keyword evidence="4 9" id="KW-0552">Olfaction</keyword>
<evidence type="ECO:0000256" key="1">
    <source>
        <dbReference type="ARBA" id="ARBA00004141"/>
    </source>
</evidence>
<feature type="transmembrane region" description="Helical" evidence="9">
    <location>
        <begin position="315"/>
        <end position="334"/>
    </location>
</feature>
<accession>A0AAV1LID9</accession>
<evidence type="ECO:0000256" key="5">
    <source>
        <dbReference type="ARBA" id="ARBA00022989"/>
    </source>
</evidence>